<dbReference type="PRINTS" id="PR00081">
    <property type="entry name" value="GDHRDH"/>
</dbReference>
<gene>
    <name evidence="4" type="ORF">BU26DRAFT_23080</name>
</gene>
<dbReference type="InterPro" id="IPR051911">
    <property type="entry name" value="SDR_oxidoreductase"/>
</dbReference>
<reference evidence="4" key="1">
    <citation type="journal article" date="2020" name="Stud. Mycol.">
        <title>101 Dothideomycetes genomes: a test case for predicting lifestyles and emergence of pathogens.</title>
        <authorList>
            <person name="Haridas S."/>
            <person name="Albert R."/>
            <person name="Binder M."/>
            <person name="Bloem J."/>
            <person name="Labutti K."/>
            <person name="Salamov A."/>
            <person name="Andreopoulos B."/>
            <person name="Baker S."/>
            <person name="Barry K."/>
            <person name="Bills G."/>
            <person name="Bluhm B."/>
            <person name="Cannon C."/>
            <person name="Castanera R."/>
            <person name="Culley D."/>
            <person name="Daum C."/>
            <person name="Ezra D."/>
            <person name="Gonzalez J."/>
            <person name="Henrissat B."/>
            <person name="Kuo A."/>
            <person name="Liang C."/>
            <person name="Lipzen A."/>
            <person name="Lutzoni F."/>
            <person name="Magnuson J."/>
            <person name="Mondo S."/>
            <person name="Nolan M."/>
            <person name="Ohm R."/>
            <person name="Pangilinan J."/>
            <person name="Park H.-J."/>
            <person name="Ramirez L."/>
            <person name="Alfaro M."/>
            <person name="Sun H."/>
            <person name="Tritt A."/>
            <person name="Yoshinaga Y."/>
            <person name="Zwiers L.-H."/>
            <person name="Turgeon B."/>
            <person name="Goodwin S."/>
            <person name="Spatafora J."/>
            <person name="Crous P."/>
            <person name="Grigoriev I."/>
        </authorList>
    </citation>
    <scope>NUCLEOTIDE SEQUENCE</scope>
    <source>
        <strain evidence="4">CBS 122368</strain>
    </source>
</reference>
<dbReference type="InterPro" id="IPR002347">
    <property type="entry name" value="SDR_fam"/>
</dbReference>
<dbReference type="GeneID" id="54574200"/>
<comment type="similarity">
    <text evidence="1 3">Belongs to the short-chain dehydrogenases/reductases (SDR) family.</text>
</comment>
<dbReference type="Proteomes" id="UP000800094">
    <property type="component" value="Unassembled WGS sequence"/>
</dbReference>
<organism evidence="4 5">
    <name type="scientific">Trematosphaeria pertusa</name>
    <dbReference type="NCBI Taxonomy" id="390896"/>
    <lineage>
        <taxon>Eukaryota</taxon>
        <taxon>Fungi</taxon>
        <taxon>Dikarya</taxon>
        <taxon>Ascomycota</taxon>
        <taxon>Pezizomycotina</taxon>
        <taxon>Dothideomycetes</taxon>
        <taxon>Pleosporomycetidae</taxon>
        <taxon>Pleosporales</taxon>
        <taxon>Massarineae</taxon>
        <taxon>Trematosphaeriaceae</taxon>
        <taxon>Trematosphaeria</taxon>
    </lineage>
</organism>
<name>A0A6A6J196_9PLEO</name>
<dbReference type="RefSeq" id="XP_033691483.1">
    <property type="nucleotide sequence ID" value="XM_033820870.1"/>
</dbReference>
<dbReference type="EMBL" id="ML987189">
    <property type="protein sequence ID" value="KAF2256479.1"/>
    <property type="molecule type" value="Genomic_DNA"/>
</dbReference>
<dbReference type="InterPro" id="IPR036291">
    <property type="entry name" value="NAD(P)-bd_dom_sf"/>
</dbReference>
<evidence type="ECO:0000313" key="5">
    <source>
        <dbReference type="Proteomes" id="UP000800094"/>
    </source>
</evidence>
<dbReference type="GO" id="GO:0016491">
    <property type="term" value="F:oxidoreductase activity"/>
    <property type="evidence" value="ECO:0007669"/>
    <property type="project" value="UniProtKB-KW"/>
</dbReference>
<evidence type="ECO:0000256" key="3">
    <source>
        <dbReference type="RuleBase" id="RU000363"/>
    </source>
</evidence>
<proteinExistence type="inferred from homology"/>
<protein>
    <submittedName>
        <fullName evidence="4">NAD(P)-binding protein</fullName>
    </submittedName>
</protein>
<dbReference type="SUPFAM" id="SSF51735">
    <property type="entry name" value="NAD(P)-binding Rossmann-fold domains"/>
    <property type="match status" value="1"/>
</dbReference>
<dbReference type="AlphaFoldDB" id="A0A6A6J196"/>
<keyword evidence="5" id="KW-1185">Reference proteome</keyword>
<dbReference type="PRINTS" id="PR00080">
    <property type="entry name" value="SDRFAMILY"/>
</dbReference>
<evidence type="ECO:0000256" key="2">
    <source>
        <dbReference type="ARBA" id="ARBA00023002"/>
    </source>
</evidence>
<dbReference type="PANTHER" id="PTHR43976">
    <property type="entry name" value="SHORT CHAIN DEHYDROGENASE"/>
    <property type="match status" value="1"/>
</dbReference>
<evidence type="ECO:0000256" key="1">
    <source>
        <dbReference type="ARBA" id="ARBA00006484"/>
    </source>
</evidence>
<sequence length="276" mass="30201">MPRVFFITGTSRGLGHALAQVLLDAGEYVVATARNPATLSFRGTTPANYLPLKLDVTSTPDIEVAFTSTLEKFKRIDVVINNAAFGLVGPLETLTDAQIRQQFDTNFFPVATITRKAMGVMRTQSPPGGVIMQVSSVGTLVGFPMLSAMCASKWAIEGFTEAVRQEMKPEWGIKLVSVKPDTLDTDAHTKSMVYGEVVVPQYAHMDGRAFVKSLMEMPAVDAAKAAKAMYALSKMEDPPMNAILGDNVRKIARDKMKRDEELLDRDDLVGLVKRND</sequence>
<dbReference type="OrthoDB" id="1274115at2759"/>
<keyword evidence="2" id="KW-0560">Oxidoreductase</keyword>
<accession>A0A6A6J196</accession>
<dbReference type="Gene3D" id="3.40.50.720">
    <property type="entry name" value="NAD(P)-binding Rossmann-like Domain"/>
    <property type="match status" value="1"/>
</dbReference>
<evidence type="ECO:0000313" key="4">
    <source>
        <dbReference type="EMBL" id="KAF2256479.1"/>
    </source>
</evidence>
<dbReference type="PANTHER" id="PTHR43976:SF16">
    <property type="entry name" value="SHORT-CHAIN DEHYDROGENASE_REDUCTASE FAMILY PROTEIN"/>
    <property type="match status" value="1"/>
</dbReference>
<dbReference type="Pfam" id="PF00106">
    <property type="entry name" value="adh_short"/>
    <property type="match status" value="1"/>
</dbReference>